<evidence type="ECO:0000256" key="1">
    <source>
        <dbReference type="SAM" id="MobiDB-lite"/>
    </source>
</evidence>
<keyword evidence="3" id="KW-1185">Reference proteome</keyword>
<dbReference type="GO" id="GO:0005794">
    <property type="term" value="C:Golgi apparatus"/>
    <property type="evidence" value="ECO:0007669"/>
    <property type="project" value="TreeGrafter"/>
</dbReference>
<evidence type="ECO:0008006" key="4">
    <source>
        <dbReference type="Google" id="ProtNLM"/>
    </source>
</evidence>
<feature type="compositionally biased region" description="Low complexity" evidence="1">
    <location>
        <begin position="131"/>
        <end position="148"/>
    </location>
</feature>
<dbReference type="InParanoid" id="B4M387"/>
<accession>B4M387</accession>
<dbReference type="FunCoup" id="B4M387">
    <property type="interactions" value="66"/>
</dbReference>
<dbReference type="PANTHER" id="PTHR33638">
    <property type="entry name" value="SELENOPROTEIN H"/>
    <property type="match status" value="1"/>
</dbReference>
<dbReference type="STRING" id="7244.B4M387"/>
<dbReference type="InterPro" id="IPR052674">
    <property type="entry name" value="SelWTH-like"/>
</dbReference>
<reference evidence="2 3" key="1">
    <citation type="journal article" date="2007" name="Nature">
        <title>Evolution of genes and genomes on the Drosophila phylogeny.</title>
        <authorList>
            <consortium name="Drosophila 12 Genomes Consortium"/>
            <person name="Clark A.G."/>
            <person name="Eisen M.B."/>
            <person name="Smith D.R."/>
            <person name="Bergman C.M."/>
            <person name="Oliver B."/>
            <person name="Markow T.A."/>
            <person name="Kaufman T.C."/>
            <person name="Kellis M."/>
            <person name="Gelbart W."/>
            <person name="Iyer V.N."/>
            <person name="Pollard D.A."/>
            <person name="Sackton T.B."/>
            <person name="Larracuente A.M."/>
            <person name="Singh N.D."/>
            <person name="Abad J.P."/>
            <person name="Abt D.N."/>
            <person name="Adryan B."/>
            <person name="Aguade M."/>
            <person name="Akashi H."/>
            <person name="Anderson W.W."/>
            <person name="Aquadro C.F."/>
            <person name="Ardell D.H."/>
            <person name="Arguello R."/>
            <person name="Artieri C.G."/>
            <person name="Barbash D.A."/>
            <person name="Barker D."/>
            <person name="Barsanti P."/>
            <person name="Batterham P."/>
            <person name="Batzoglou S."/>
            <person name="Begun D."/>
            <person name="Bhutkar A."/>
            <person name="Blanco E."/>
            <person name="Bosak S.A."/>
            <person name="Bradley R.K."/>
            <person name="Brand A.D."/>
            <person name="Brent M.R."/>
            <person name="Brooks A.N."/>
            <person name="Brown R.H."/>
            <person name="Butlin R.K."/>
            <person name="Caggese C."/>
            <person name="Calvi B.R."/>
            <person name="Bernardo de Carvalho A."/>
            <person name="Caspi A."/>
            <person name="Castrezana S."/>
            <person name="Celniker S.E."/>
            <person name="Chang J.L."/>
            <person name="Chapple C."/>
            <person name="Chatterji S."/>
            <person name="Chinwalla A."/>
            <person name="Civetta A."/>
            <person name="Clifton S.W."/>
            <person name="Comeron J.M."/>
            <person name="Costello J.C."/>
            <person name="Coyne J.A."/>
            <person name="Daub J."/>
            <person name="David R.G."/>
            <person name="Delcher A.L."/>
            <person name="Delehaunty K."/>
            <person name="Do C.B."/>
            <person name="Ebling H."/>
            <person name="Edwards K."/>
            <person name="Eickbush T."/>
            <person name="Evans J.D."/>
            <person name="Filipski A."/>
            <person name="Findeiss S."/>
            <person name="Freyhult E."/>
            <person name="Fulton L."/>
            <person name="Fulton R."/>
            <person name="Garcia A.C."/>
            <person name="Gardiner A."/>
            <person name="Garfield D.A."/>
            <person name="Garvin B.E."/>
            <person name="Gibson G."/>
            <person name="Gilbert D."/>
            <person name="Gnerre S."/>
            <person name="Godfrey J."/>
            <person name="Good R."/>
            <person name="Gotea V."/>
            <person name="Gravely B."/>
            <person name="Greenberg A.J."/>
            <person name="Griffiths-Jones S."/>
            <person name="Gross S."/>
            <person name="Guigo R."/>
            <person name="Gustafson E.A."/>
            <person name="Haerty W."/>
            <person name="Hahn M.W."/>
            <person name="Halligan D.L."/>
            <person name="Halpern A.L."/>
            <person name="Halter G.M."/>
            <person name="Han M.V."/>
            <person name="Heger A."/>
            <person name="Hillier L."/>
            <person name="Hinrichs A.S."/>
            <person name="Holmes I."/>
            <person name="Hoskins R.A."/>
            <person name="Hubisz M.J."/>
            <person name="Hultmark D."/>
            <person name="Huntley M.A."/>
            <person name="Jaffe D.B."/>
            <person name="Jagadeeshan S."/>
            <person name="Jeck W.R."/>
            <person name="Johnson J."/>
            <person name="Jones C.D."/>
            <person name="Jordan W.C."/>
            <person name="Karpen G.H."/>
            <person name="Kataoka E."/>
            <person name="Keightley P.D."/>
            <person name="Kheradpour P."/>
            <person name="Kirkness E.F."/>
            <person name="Koerich L.B."/>
            <person name="Kristiansen K."/>
            <person name="Kudrna D."/>
            <person name="Kulathinal R.J."/>
            <person name="Kumar S."/>
            <person name="Kwok R."/>
            <person name="Lander E."/>
            <person name="Langley C.H."/>
            <person name="Lapoint R."/>
            <person name="Lazzaro B.P."/>
            <person name="Lee S.J."/>
            <person name="Levesque L."/>
            <person name="Li R."/>
            <person name="Lin C.F."/>
            <person name="Lin M.F."/>
            <person name="Lindblad-Toh K."/>
            <person name="Llopart A."/>
            <person name="Long M."/>
            <person name="Low L."/>
            <person name="Lozovsky E."/>
            <person name="Lu J."/>
            <person name="Luo M."/>
            <person name="Machado C.A."/>
            <person name="Makalowski W."/>
            <person name="Marzo M."/>
            <person name="Matsuda M."/>
            <person name="Matzkin L."/>
            <person name="McAllister B."/>
            <person name="McBride C.S."/>
            <person name="McKernan B."/>
            <person name="McKernan K."/>
            <person name="Mendez-Lago M."/>
            <person name="Minx P."/>
            <person name="Mollenhauer M.U."/>
            <person name="Montooth K."/>
            <person name="Mount S.M."/>
            <person name="Mu X."/>
            <person name="Myers E."/>
            <person name="Negre B."/>
            <person name="Newfeld S."/>
            <person name="Nielsen R."/>
            <person name="Noor M.A."/>
            <person name="O'Grady P."/>
            <person name="Pachter L."/>
            <person name="Papaceit M."/>
            <person name="Parisi M.J."/>
            <person name="Parisi M."/>
            <person name="Parts L."/>
            <person name="Pedersen J.S."/>
            <person name="Pesole G."/>
            <person name="Phillippy A.M."/>
            <person name="Ponting C.P."/>
            <person name="Pop M."/>
            <person name="Porcelli D."/>
            <person name="Powell J.R."/>
            <person name="Prohaska S."/>
            <person name="Pruitt K."/>
            <person name="Puig M."/>
            <person name="Quesneville H."/>
            <person name="Ram K.R."/>
            <person name="Rand D."/>
            <person name="Rasmussen M.D."/>
            <person name="Reed L.K."/>
            <person name="Reenan R."/>
            <person name="Reily A."/>
            <person name="Remington K.A."/>
            <person name="Rieger T.T."/>
            <person name="Ritchie M.G."/>
            <person name="Robin C."/>
            <person name="Rogers Y.H."/>
            <person name="Rohde C."/>
            <person name="Rozas J."/>
            <person name="Rubenfield M.J."/>
            <person name="Ruiz A."/>
            <person name="Russo S."/>
            <person name="Salzberg S.L."/>
            <person name="Sanchez-Gracia A."/>
            <person name="Saranga D.J."/>
            <person name="Sato H."/>
            <person name="Schaeffer S.W."/>
            <person name="Schatz M.C."/>
            <person name="Schlenke T."/>
            <person name="Schwartz R."/>
            <person name="Segarra C."/>
            <person name="Singh R.S."/>
            <person name="Sirot L."/>
            <person name="Sirota M."/>
            <person name="Sisneros N.B."/>
            <person name="Smith C.D."/>
            <person name="Smith T.F."/>
            <person name="Spieth J."/>
            <person name="Stage D.E."/>
            <person name="Stark A."/>
            <person name="Stephan W."/>
            <person name="Strausberg R.L."/>
            <person name="Strempel S."/>
            <person name="Sturgill D."/>
            <person name="Sutton G."/>
            <person name="Sutton G.G."/>
            <person name="Tao W."/>
            <person name="Teichmann S."/>
            <person name="Tobari Y.N."/>
            <person name="Tomimura Y."/>
            <person name="Tsolas J.M."/>
            <person name="Valente V.L."/>
            <person name="Venter E."/>
            <person name="Venter J.C."/>
            <person name="Vicario S."/>
            <person name="Vieira F.G."/>
            <person name="Vilella A.J."/>
            <person name="Villasante A."/>
            <person name="Walenz B."/>
            <person name="Wang J."/>
            <person name="Wasserman M."/>
            <person name="Watts T."/>
            <person name="Wilson D."/>
            <person name="Wilson R.K."/>
            <person name="Wing R.A."/>
            <person name="Wolfner M.F."/>
            <person name="Wong A."/>
            <person name="Wong G.K."/>
            <person name="Wu C.I."/>
            <person name="Wu G."/>
            <person name="Yamamoto D."/>
            <person name="Yang H.P."/>
            <person name="Yang S.P."/>
            <person name="Yorke J.A."/>
            <person name="Yoshida K."/>
            <person name="Zdobnov E."/>
            <person name="Zhang P."/>
            <person name="Zhang Y."/>
            <person name="Zimin A.V."/>
            <person name="Baldwin J."/>
            <person name="Abdouelleil A."/>
            <person name="Abdulkadir J."/>
            <person name="Abebe A."/>
            <person name="Abera B."/>
            <person name="Abreu J."/>
            <person name="Acer S.C."/>
            <person name="Aftuck L."/>
            <person name="Alexander A."/>
            <person name="An P."/>
            <person name="Anderson E."/>
            <person name="Anderson S."/>
            <person name="Arachi H."/>
            <person name="Azer M."/>
            <person name="Bachantsang P."/>
            <person name="Barry A."/>
            <person name="Bayul T."/>
            <person name="Berlin A."/>
            <person name="Bessette D."/>
            <person name="Bloom T."/>
            <person name="Blye J."/>
            <person name="Boguslavskiy L."/>
            <person name="Bonnet C."/>
            <person name="Boukhgalter B."/>
            <person name="Bourzgui I."/>
            <person name="Brown A."/>
            <person name="Cahill P."/>
            <person name="Channer S."/>
            <person name="Cheshatsang Y."/>
            <person name="Chuda L."/>
            <person name="Citroen M."/>
            <person name="Collymore A."/>
            <person name="Cooke P."/>
            <person name="Costello M."/>
            <person name="D'Aco K."/>
            <person name="Daza R."/>
            <person name="De Haan G."/>
            <person name="DeGray S."/>
            <person name="DeMaso C."/>
            <person name="Dhargay N."/>
            <person name="Dooley K."/>
            <person name="Dooley E."/>
            <person name="Doricent M."/>
            <person name="Dorje P."/>
            <person name="Dorjee K."/>
            <person name="Dupes A."/>
            <person name="Elong R."/>
            <person name="Falk J."/>
            <person name="Farina A."/>
            <person name="Faro S."/>
            <person name="Ferguson D."/>
            <person name="Fisher S."/>
            <person name="Foley C.D."/>
            <person name="Franke A."/>
            <person name="Friedrich D."/>
            <person name="Gadbois L."/>
            <person name="Gearin G."/>
            <person name="Gearin C.R."/>
            <person name="Giannoukos G."/>
            <person name="Goode T."/>
            <person name="Graham J."/>
            <person name="Grandbois E."/>
            <person name="Grewal S."/>
            <person name="Gyaltsen K."/>
            <person name="Hafez N."/>
            <person name="Hagos B."/>
            <person name="Hall J."/>
            <person name="Henson C."/>
            <person name="Hollinger A."/>
            <person name="Honan T."/>
            <person name="Huard M.D."/>
            <person name="Hughes L."/>
            <person name="Hurhula B."/>
            <person name="Husby M.E."/>
            <person name="Kamat A."/>
            <person name="Kanga B."/>
            <person name="Kashin S."/>
            <person name="Khazanovich D."/>
            <person name="Kisner P."/>
            <person name="Lance K."/>
            <person name="Lara M."/>
            <person name="Lee W."/>
            <person name="Lennon N."/>
            <person name="Letendre F."/>
            <person name="LeVine R."/>
            <person name="Lipovsky A."/>
            <person name="Liu X."/>
            <person name="Liu J."/>
            <person name="Liu S."/>
            <person name="Lokyitsang T."/>
            <person name="Lokyitsang Y."/>
            <person name="Lubonja R."/>
            <person name="Lui A."/>
            <person name="MacDonald P."/>
            <person name="Magnisalis V."/>
            <person name="Maru K."/>
            <person name="Matthews C."/>
            <person name="McCusker W."/>
            <person name="McDonough S."/>
            <person name="Mehta T."/>
            <person name="Meldrim J."/>
            <person name="Meneus L."/>
            <person name="Mihai O."/>
            <person name="Mihalev A."/>
            <person name="Mihova T."/>
            <person name="Mittelman R."/>
            <person name="Mlenga V."/>
            <person name="Montmayeur A."/>
            <person name="Mulrain L."/>
            <person name="Navidi A."/>
            <person name="Naylor J."/>
            <person name="Negash T."/>
            <person name="Nguyen T."/>
            <person name="Nguyen N."/>
            <person name="Nicol R."/>
            <person name="Norbu C."/>
            <person name="Norbu N."/>
            <person name="Novod N."/>
            <person name="O'Neill B."/>
            <person name="Osman S."/>
            <person name="Markiewicz E."/>
            <person name="Oyono O.L."/>
            <person name="Patti C."/>
            <person name="Phunkhang P."/>
            <person name="Pierre F."/>
            <person name="Priest M."/>
            <person name="Raghuraman S."/>
            <person name="Rege F."/>
            <person name="Reyes R."/>
            <person name="Rise C."/>
            <person name="Rogov P."/>
            <person name="Ross K."/>
            <person name="Ryan E."/>
            <person name="Settipalli S."/>
            <person name="Shea T."/>
            <person name="Sherpa N."/>
            <person name="Shi L."/>
            <person name="Shih D."/>
            <person name="Sparrow T."/>
            <person name="Spaulding J."/>
            <person name="Stalker J."/>
            <person name="Stange-Thomann N."/>
            <person name="Stavropoulos S."/>
            <person name="Stone C."/>
            <person name="Strader C."/>
            <person name="Tesfaye S."/>
            <person name="Thomson T."/>
            <person name="Thoulutsang Y."/>
            <person name="Thoulutsang D."/>
            <person name="Topham K."/>
            <person name="Topping I."/>
            <person name="Tsamla T."/>
            <person name="Vassiliev H."/>
            <person name="Vo A."/>
            <person name="Wangchuk T."/>
            <person name="Wangdi T."/>
            <person name="Weiand M."/>
            <person name="Wilkinson J."/>
            <person name="Wilson A."/>
            <person name="Yadav S."/>
            <person name="Young G."/>
            <person name="Yu Q."/>
            <person name="Zembek L."/>
            <person name="Zhong D."/>
            <person name="Zimmer A."/>
            <person name="Zwirko Z."/>
            <person name="Jaffe D.B."/>
            <person name="Alvarez P."/>
            <person name="Brockman W."/>
            <person name="Butler J."/>
            <person name="Chin C."/>
            <person name="Gnerre S."/>
            <person name="Grabherr M."/>
            <person name="Kleber M."/>
            <person name="Mauceli E."/>
            <person name="MacCallum I."/>
        </authorList>
    </citation>
    <scope>NUCLEOTIDE SEQUENCE [LARGE SCALE GENOMIC DNA]</scope>
    <source>
        <strain evidence="3">Tucson 15010-1051.87</strain>
    </source>
</reference>
<feature type="region of interest" description="Disordered" evidence="1">
    <location>
        <begin position="98"/>
        <end position="148"/>
    </location>
</feature>
<evidence type="ECO:0000313" key="2">
    <source>
        <dbReference type="EMBL" id="EDW65262.2"/>
    </source>
</evidence>
<dbReference type="Proteomes" id="UP000008792">
    <property type="component" value="Unassembled WGS sequence"/>
</dbReference>
<dbReference type="HOGENOM" id="CLU_140575_0_0_1"/>
<gene>
    <name evidence="2" type="primary">Dvir\GJ19168</name>
    <name evidence="2" type="ORF">Dvir_GJ19168</name>
</gene>
<feature type="compositionally biased region" description="Low complexity" evidence="1">
    <location>
        <begin position="114"/>
        <end position="124"/>
    </location>
</feature>
<organism evidence="2 3">
    <name type="scientific">Drosophila virilis</name>
    <name type="common">Fruit fly</name>
    <dbReference type="NCBI Taxonomy" id="7244"/>
    <lineage>
        <taxon>Eukaryota</taxon>
        <taxon>Metazoa</taxon>
        <taxon>Ecdysozoa</taxon>
        <taxon>Arthropoda</taxon>
        <taxon>Hexapoda</taxon>
        <taxon>Insecta</taxon>
        <taxon>Pterygota</taxon>
        <taxon>Neoptera</taxon>
        <taxon>Endopterygota</taxon>
        <taxon>Diptera</taxon>
        <taxon>Brachycera</taxon>
        <taxon>Muscomorpha</taxon>
        <taxon>Ephydroidea</taxon>
        <taxon>Drosophilidae</taxon>
        <taxon>Drosophila</taxon>
    </lineage>
</organism>
<proteinExistence type="predicted"/>
<sequence length="148" mass="16426">MPPKRAKKAAPKRFRRRAEELHSALLSKIQAAGQPFQLQLQLNAQGAPRRGAFELSFAPHPTTNANEQRPIWSGLKRTPRAQKFPNVDEMYQQIVQAFNDLSQKQNKRKRTAQSSTPSPTSTHTLPKRSKAANADAASNSKASKSANL</sequence>
<dbReference type="AlphaFoldDB" id="B4M387"/>
<name>B4M387_DROVI</name>
<protein>
    <recommendedName>
        <fullName evidence="4">Selenoprotein BthD</fullName>
    </recommendedName>
</protein>
<evidence type="ECO:0000313" key="3">
    <source>
        <dbReference type="Proteomes" id="UP000008792"/>
    </source>
</evidence>
<dbReference type="EMBL" id="CH940651">
    <property type="protein sequence ID" value="EDW65262.2"/>
    <property type="molecule type" value="Genomic_DNA"/>
</dbReference>
<dbReference type="PANTHER" id="PTHR33638:SF1">
    <property type="entry name" value="SELENOPROTEIN H"/>
    <property type="match status" value="1"/>
</dbReference>
<dbReference type="OrthoDB" id="1933874at2759"/>